<organism evidence="2 3">
    <name type="scientific">Actinoplanes italicus</name>
    <dbReference type="NCBI Taxonomy" id="113567"/>
    <lineage>
        <taxon>Bacteria</taxon>
        <taxon>Bacillati</taxon>
        <taxon>Actinomycetota</taxon>
        <taxon>Actinomycetes</taxon>
        <taxon>Micromonosporales</taxon>
        <taxon>Micromonosporaceae</taxon>
        <taxon>Actinoplanes</taxon>
    </lineage>
</organism>
<comment type="caution">
    <text evidence="2">The sequence shown here is derived from an EMBL/GenBank/DDBJ whole genome shotgun (WGS) entry which is preliminary data.</text>
</comment>
<dbReference type="Pfam" id="PF00248">
    <property type="entry name" value="Aldo_ket_red"/>
    <property type="match status" value="1"/>
</dbReference>
<sequence>MTAVELFDGLTGVARIGLGLAAVGRPGYITLGRDRDLPSARTVTAMRERAHGLLDEAYAAGVRYFDVARSYGRAEEFLAGWLPGHDEAVAGSKWGYTYTADWRVTAEVHEVKEHSVDAFDRQLRESRELLGERLKLYQVHSVTPDSPALTDRELHRRLADQGAVVGLSTSGPGQADAIRAALEVEVDGVALFRSVQATWNLLETSAGPALAEAHAAGRAVIVKEALANGRLAAHPELGPEPDVTALAAVLHQPWVTVVLSGAVTGEQLSSNLRAASVSLDTAGLERLAEPSEDYWRTRAALPWR</sequence>
<dbReference type="EMBL" id="PVMZ01000010">
    <property type="protein sequence ID" value="PRX19261.1"/>
    <property type="molecule type" value="Genomic_DNA"/>
</dbReference>
<keyword evidence="3" id="KW-1185">Reference proteome</keyword>
<protein>
    <submittedName>
        <fullName evidence="2">Aryl-alcohol dehydrogenase-like predicted oxidoreductase</fullName>
    </submittedName>
</protein>
<dbReference type="AlphaFoldDB" id="A0A2T0K885"/>
<gene>
    <name evidence="2" type="ORF">CLV67_11013</name>
</gene>
<dbReference type="PANTHER" id="PTHR43312:SF1">
    <property type="entry name" value="NADP-DEPENDENT OXIDOREDUCTASE DOMAIN-CONTAINING PROTEIN"/>
    <property type="match status" value="1"/>
</dbReference>
<reference evidence="2 3" key="1">
    <citation type="submission" date="2018-03" db="EMBL/GenBank/DDBJ databases">
        <title>Genomic Encyclopedia of Archaeal and Bacterial Type Strains, Phase II (KMG-II): from individual species to whole genera.</title>
        <authorList>
            <person name="Goeker M."/>
        </authorList>
    </citation>
    <scope>NUCLEOTIDE SEQUENCE [LARGE SCALE GENOMIC DNA]</scope>
    <source>
        <strain evidence="2 3">DSM 43146</strain>
    </source>
</reference>
<evidence type="ECO:0000259" key="1">
    <source>
        <dbReference type="Pfam" id="PF00248"/>
    </source>
</evidence>
<dbReference type="InterPro" id="IPR053135">
    <property type="entry name" value="AKR2_Oxidoreductase"/>
</dbReference>
<proteinExistence type="predicted"/>
<dbReference type="InterPro" id="IPR036812">
    <property type="entry name" value="NAD(P)_OxRdtase_dom_sf"/>
</dbReference>
<accession>A0A2T0K885</accession>
<dbReference type="OrthoDB" id="5522046at2"/>
<dbReference type="InterPro" id="IPR023210">
    <property type="entry name" value="NADP_OxRdtase_dom"/>
</dbReference>
<dbReference type="SUPFAM" id="SSF51430">
    <property type="entry name" value="NAD(P)-linked oxidoreductase"/>
    <property type="match status" value="1"/>
</dbReference>
<dbReference type="PANTHER" id="PTHR43312">
    <property type="entry name" value="D-THREO-ALDOSE 1-DEHYDROGENASE"/>
    <property type="match status" value="1"/>
</dbReference>
<evidence type="ECO:0000313" key="2">
    <source>
        <dbReference type="EMBL" id="PRX19261.1"/>
    </source>
</evidence>
<dbReference type="Gene3D" id="3.20.20.100">
    <property type="entry name" value="NADP-dependent oxidoreductase domain"/>
    <property type="match status" value="1"/>
</dbReference>
<feature type="domain" description="NADP-dependent oxidoreductase" evidence="1">
    <location>
        <begin position="47"/>
        <end position="233"/>
    </location>
</feature>
<dbReference type="Proteomes" id="UP000239415">
    <property type="component" value="Unassembled WGS sequence"/>
</dbReference>
<name>A0A2T0K885_9ACTN</name>
<evidence type="ECO:0000313" key="3">
    <source>
        <dbReference type="Proteomes" id="UP000239415"/>
    </source>
</evidence>
<dbReference type="RefSeq" id="WP_106322088.1">
    <property type="nucleotide sequence ID" value="NZ_BOMO01000055.1"/>
</dbReference>